<comment type="similarity">
    <text evidence="2 9">Belongs to the glutamyl-tRNA reductase family.</text>
</comment>
<keyword evidence="14" id="KW-1185">Reference proteome</keyword>
<feature type="domain" description="Quinate/shikimate 5-dehydrogenase/glutamyl-tRNA reductase" evidence="11">
    <location>
        <begin position="285"/>
        <end position="422"/>
    </location>
</feature>
<feature type="domain" description="Glutamyl-tRNA reductase N-terminal" evidence="12">
    <location>
        <begin position="115"/>
        <end position="265"/>
    </location>
</feature>
<keyword evidence="6" id="KW-0149">Chlorophyll biosynthesis</keyword>
<evidence type="ECO:0000256" key="1">
    <source>
        <dbReference type="ARBA" id="ARBA00005059"/>
    </source>
</evidence>
<dbReference type="InterPro" id="IPR006151">
    <property type="entry name" value="Shikm_DH/Glu-tRNA_Rdtase"/>
</dbReference>
<evidence type="ECO:0000256" key="2">
    <source>
        <dbReference type="ARBA" id="ARBA00005916"/>
    </source>
</evidence>
<dbReference type="GO" id="GO:0008883">
    <property type="term" value="F:glutamyl-tRNA reductase activity"/>
    <property type="evidence" value="ECO:0007669"/>
    <property type="project" value="UniProtKB-EC"/>
</dbReference>
<evidence type="ECO:0000256" key="7">
    <source>
        <dbReference type="ARBA" id="ARBA00023244"/>
    </source>
</evidence>
<dbReference type="Proteomes" id="UP000230069">
    <property type="component" value="Unassembled WGS sequence"/>
</dbReference>
<keyword evidence="5 9" id="KW-0560">Oxidoreductase</keyword>
<evidence type="ECO:0000256" key="3">
    <source>
        <dbReference type="ARBA" id="ARBA00012970"/>
    </source>
</evidence>
<comment type="catalytic activity">
    <reaction evidence="8 9">
        <text>(S)-4-amino-5-oxopentanoate + tRNA(Glu) + NADP(+) = L-glutamyl-tRNA(Glu) + NADPH + H(+)</text>
        <dbReference type="Rhea" id="RHEA:12344"/>
        <dbReference type="Rhea" id="RHEA-COMP:9663"/>
        <dbReference type="Rhea" id="RHEA-COMP:9680"/>
        <dbReference type="ChEBI" id="CHEBI:15378"/>
        <dbReference type="ChEBI" id="CHEBI:57501"/>
        <dbReference type="ChEBI" id="CHEBI:57783"/>
        <dbReference type="ChEBI" id="CHEBI:58349"/>
        <dbReference type="ChEBI" id="CHEBI:78442"/>
        <dbReference type="ChEBI" id="CHEBI:78520"/>
        <dbReference type="EC" id="1.2.1.70"/>
    </reaction>
</comment>
<evidence type="ECO:0000256" key="9">
    <source>
        <dbReference type="RuleBase" id="RU000584"/>
    </source>
</evidence>
<organism evidence="13 14">
    <name type="scientific">Aquilegia coerulea</name>
    <name type="common">Rocky mountain columbine</name>
    <dbReference type="NCBI Taxonomy" id="218851"/>
    <lineage>
        <taxon>Eukaryota</taxon>
        <taxon>Viridiplantae</taxon>
        <taxon>Streptophyta</taxon>
        <taxon>Embryophyta</taxon>
        <taxon>Tracheophyta</taxon>
        <taxon>Spermatophyta</taxon>
        <taxon>Magnoliopsida</taxon>
        <taxon>Ranunculales</taxon>
        <taxon>Ranunculaceae</taxon>
        <taxon>Thalictroideae</taxon>
        <taxon>Aquilegia</taxon>
    </lineage>
</organism>
<evidence type="ECO:0000313" key="14">
    <source>
        <dbReference type="Proteomes" id="UP000230069"/>
    </source>
</evidence>
<reference evidence="13 14" key="1">
    <citation type="submission" date="2017-09" db="EMBL/GenBank/DDBJ databases">
        <title>WGS assembly of Aquilegia coerulea Goldsmith.</title>
        <authorList>
            <person name="Hodges S."/>
            <person name="Kramer E."/>
            <person name="Nordborg M."/>
            <person name="Tomkins J."/>
            <person name="Borevitz J."/>
            <person name="Derieg N."/>
            <person name="Yan J."/>
            <person name="Mihaltcheva S."/>
            <person name="Hayes R.D."/>
            <person name="Rokhsar D."/>
        </authorList>
    </citation>
    <scope>NUCLEOTIDE SEQUENCE [LARGE SCALE GENOMIC DNA]</scope>
    <source>
        <strain evidence="14">cv. Goldsmith</strain>
    </source>
</reference>
<protein>
    <recommendedName>
        <fullName evidence="3 9">Glutamyl-tRNA reductase</fullName>
        <ecNumber evidence="3 9">1.2.1.70</ecNumber>
    </recommendedName>
</protein>
<gene>
    <name evidence="13" type="ORF">AQUCO_00300012v1</name>
</gene>
<feature type="domain" description="Tetrapyrrole biosynthesis glutamyl-tRNA reductase dimerisation" evidence="10">
    <location>
        <begin position="436"/>
        <end position="540"/>
    </location>
</feature>
<dbReference type="HAMAP" id="MF_00087">
    <property type="entry name" value="Glu_tRNA_reductase"/>
    <property type="match status" value="1"/>
</dbReference>
<keyword evidence="7 9" id="KW-0627">Porphyrin biosynthesis</keyword>
<dbReference type="InterPro" id="IPR018214">
    <property type="entry name" value="GluRdtase_CS"/>
</dbReference>
<dbReference type="EC" id="1.2.1.70" evidence="3 9"/>
<dbReference type="SUPFAM" id="SSF69742">
    <property type="entry name" value="Glutamyl tRNA-reductase catalytic, N-terminal domain"/>
    <property type="match status" value="1"/>
</dbReference>
<accession>A0A2G5EWR6</accession>
<comment type="pathway">
    <text evidence="1 9">Porphyrin-containing compound metabolism; protoporphyrin-IX biosynthesis; 5-aminolevulinate from L-glutamyl-tRNA(Glu): step 1/2.</text>
</comment>
<dbReference type="FunFam" id="3.30.460.30:FF:000001">
    <property type="entry name" value="Glutamyl-tRNA reductase"/>
    <property type="match status" value="1"/>
</dbReference>
<evidence type="ECO:0000256" key="5">
    <source>
        <dbReference type="ARBA" id="ARBA00023002"/>
    </source>
</evidence>
<dbReference type="OrthoDB" id="424281at2759"/>
<dbReference type="InterPro" id="IPR036453">
    <property type="entry name" value="GluRdtase_dimer_dom_sf"/>
</dbReference>
<evidence type="ECO:0000259" key="12">
    <source>
        <dbReference type="Pfam" id="PF05201"/>
    </source>
</evidence>
<dbReference type="InterPro" id="IPR000343">
    <property type="entry name" value="4pyrrol_synth_GluRdtase"/>
</dbReference>
<dbReference type="GO" id="GO:0015995">
    <property type="term" value="P:chlorophyll biosynthetic process"/>
    <property type="evidence" value="ECO:0007669"/>
    <property type="project" value="UniProtKB-KW"/>
</dbReference>
<keyword evidence="4 9" id="KW-0521">NADP</keyword>
<dbReference type="EMBL" id="KZ305020">
    <property type="protein sequence ID" value="PIA60215.1"/>
    <property type="molecule type" value="Genomic_DNA"/>
</dbReference>
<dbReference type="GO" id="GO:0006782">
    <property type="term" value="P:protoporphyrinogen IX biosynthetic process"/>
    <property type="evidence" value="ECO:0007669"/>
    <property type="project" value="UniProtKB-UniPathway"/>
</dbReference>
<dbReference type="GO" id="GO:0050661">
    <property type="term" value="F:NADP binding"/>
    <property type="evidence" value="ECO:0007669"/>
    <property type="project" value="InterPro"/>
</dbReference>
<evidence type="ECO:0000259" key="10">
    <source>
        <dbReference type="Pfam" id="PF00745"/>
    </source>
</evidence>
<name>A0A2G5EWR6_AQUCA</name>
<dbReference type="UniPathway" id="UPA00251">
    <property type="reaction ID" value="UER00316"/>
</dbReference>
<dbReference type="InterPro" id="IPR015895">
    <property type="entry name" value="4pyrrol_synth_GluRdtase_N"/>
</dbReference>
<dbReference type="Gene3D" id="3.30.460.30">
    <property type="entry name" value="Glutamyl-tRNA reductase, N-terminal domain"/>
    <property type="match status" value="1"/>
</dbReference>
<dbReference type="InterPro" id="IPR036343">
    <property type="entry name" value="GluRdtase_N_sf"/>
</dbReference>
<dbReference type="InterPro" id="IPR036291">
    <property type="entry name" value="NAD(P)-bd_dom_sf"/>
</dbReference>
<evidence type="ECO:0000256" key="8">
    <source>
        <dbReference type="ARBA" id="ARBA00047464"/>
    </source>
</evidence>
<dbReference type="PANTHER" id="PTHR43120">
    <property type="entry name" value="GLUTAMYL-TRNA REDUCTASE 1, CHLOROPLASTIC"/>
    <property type="match status" value="1"/>
</dbReference>
<dbReference type="Pfam" id="PF00745">
    <property type="entry name" value="GlutR_dimer"/>
    <property type="match status" value="1"/>
</dbReference>
<dbReference type="STRING" id="218851.A0A2G5EWR6"/>
<dbReference type="Pfam" id="PF05201">
    <property type="entry name" value="GlutR_N"/>
    <property type="match status" value="1"/>
</dbReference>
<dbReference type="Pfam" id="PF01488">
    <property type="entry name" value="Shikimate_DH"/>
    <property type="match status" value="1"/>
</dbReference>
<dbReference type="FunFam" id="3.40.50.720:FF:000031">
    <property type="entry name" value="Glutamyl-tRNA reductase"/>
    <property type="match status" value="1"/>
</dbReference>
<evidence type="ECO:0000256" key="6">
    <source>
        <dbReference type="ARBA" id="ARBA00023171"/>
    </source>
</evidence>
<dbReference type="SUPFAM" id="SSF51735">
    <property type="entry name" value="NAD(P)-binding Rossmann-fold domains"/>
    <property type="match status" value="1"/>
</dbReference>
<dbReference type="Gene3D" id="3.40.50.720">
    <property type="entry name" value="NAD(P)-binding Rossmann-like Domain"/>
    <property type="match status" value="1"/>
</dbReference>
<sequence>MAATIQSLSNTNILTATATPLLLSSSSSCQSRFICKPIAITINTPNNIFRASSFSLNSLRRRSPLPPSRCQMISSEPETEMGFSDSRVSSFSALKSLTTSPFDRYTREKTSIVVLGVSYHTAPVEMLEKLSIPQTAWGRAITELYGLNHIQEAAVLSTCNRMEIYVLALALHPGVADVIQWIEKTSGVLASDFHPHLYMLRESDAIQHLFEVSAGLDSLVLGEGQILSQVKQVVKSGEGVTGFGKTISNLFKHAIIAGKRVRSETNIASGAVSVSSAAVELAVMKLPEPYIATARILVIGAGKMGKLVIKHLIAKGWTKIIVVNRSEERVAAIRKEFKNVEIIYRPLAEMLTSAGEADVVFTSTASETLLFTKENVEALSPVSPKAERSRLFIDISVPRNVGSCVSDVKNTQVYNVYDLKEIVATNKEDRLRKAMKAQAIIADVSIAFRDWRDSQETVPTIKKLNACFDGIIRPEVEGWLSKLRDDFPKYEKKASEDLIRKIKNKLLHGPMKHLRCDGSDCRTLDEVLENMHVLSRIFNLEADDPIWIQKIRTKAEQKAK</sequence>
<dbReference type="SUPFAM" id="SSF69075">
    <property type="entry name" value="Glutamyl tRNA-reductase dimerization domain"/>
    <property type="match status" value="1"/>
</dbReference>
<dbReference type="AlphaFoldDB" id="A0A2G5EWR6"/>
<dbReference type="PANTHER" id="PTHR43120:SF1">
    <property type="entry name" value="GLUTAMYL-TRNA REDUCTASE 1, CHLOROPLASTIC"/>
    <property type="match status" value="1"/>
</dbReference>
<proteinExistence type="inferred from homology"/>
<evidence type="ECO:0000313" key="13">
    <source>
        <dbReference type="EMBL" id="PIA60215.1"/>
    </source>
</evidence>
<evidence type="ECO:0000256" key="4">
    <source>
        <dbReference type="ARBA" id="ARBA00022857"/>
    </source>
</evidence>
<dbReference type="NCBIfam" id="TIGR01035">
    <property type="entry name" value="hemA"/>
    <property type="match status" value="1"/>
</dbReference>
<dbReference type="PROSITE" id="PS00747">
    <property type="entry name" value="GLUTR"/>
    <property type="match status" value="1"/>
</dbReference>
<dbReference type="InParanoid" id="A0A2G5EWR6"/>
<evidence type="ECO:0000259" key="11">
    <source>
        <dbReference type="Pfam" id="PF01488"/>
    </source>
</evidence>
<dbReference type="InterPro" id="IPR015896">
    <property type="entry name" value="4pyrrol_synth_GluRdtase_dimer"/>
</dbReference>
<dbReference type="CDD" id="cd05213">
    <property type="entry name" value="NAD_bind_Glutamyl_tRNA_reduct"/>
    <property type="match status" value="1"/>
</dbReference>